<evidence type="ECO:0000259" key="2">
    <source>
        <dbReference type="SMART" id="SM00429"/>
    </source>
</evidence>
<evidence type="ECO:0000313" key="4">
    <source>
        <dbReference type="Proteomes" id="UP001156398"/>
    </source>
</evidence>
<sequence>MQNHPSSPAAGAGPLAPLVAPTITVCSPPSGPAGVTVTLTGTGFTGVTSIAFGAVLSTSFTVSSATRITAVAPAGTGTVQITVTGPSGTSNGIDFTYTTTAPVITTPAPAQGPVAGGNTVTLTGTALTGATAVRFGATAASFTAVSATQVTAIAPPGAAGAVSVTITTPGGTSAGVTYTYLAAATLTGLTPAQGTAAGGNTVTLTGTALTGATAVRFGSAAATSFTVVSGTQISAVPPSGAAGAVPVVVTTPAGATAGDVFYYYLPAPALTSAVPGSGPVAGSTAVVLSGSGLVTATAVRFGAAPAASFTVVSDVRVDATAPAGAAGTVAVTVVTPAGTSNGLGYTYVTVPVLTSLAPNAGPPAGGNTVTLAGSGLTTTTSVLFGGVPAAFAVLSDSVITATAPAGAAGPVGVTAVTPGGTTAGLPYTRVAAPGI</sequence>
<dbReference type="PANTHER" id="PTHR46769">
    <property type="entry name" value="POLYCYSTIC KIDNEY AND HEPATIC DISEASE 1 (AUTOSOMAL RECESSIVE)-LIKE 1"/>
    <property type="match status" value="1"/>
</dbReference>
<feature type="domain" description="IPT/TIG" evidence="2">
    <location>
        <begin position="183"/>
        <end position="264"/>
    </location>
</feature>
<dbReference type="PANTHER" id="PTHR46769:SF2">
    <property type="entry name" value="FIBROCYSTIN-L ISOFORM 2 PRECURSOR-RELATED"/>
    <property type="match status" value="1"/>
</dbReference>
<name>A0ABT6W6W2_9ACTN</name>
<feature type="domain" description="IPT/TIG" evidence="2">
    <location>
        <begin position="101"/>
        <end position="181"/>
    </location>
</feature>
<feature type="domain" description="IPT/TIG" evidence="2">
    <location>
        <begin position="267"/>
        <end position="348"/>
    </location>
</feature>
<comment type="caution">
    <text evidence="3">The sequence shown here is derived from an EMBL/GenBank/DDBJ whole genome shotgun (WGS) entry which is preliminary data.</text>
</comment>
<dbReference type="CDD" id="cd00102">
    <property type="entry name" value="IPT"/>
    <property type="match status" value="2"/>
</dbReference>
<dbReference type="InterPro" id="IPR014756">
    <property type="entry name" value="Ig_E-set"/>
</dbReference>
<proteinExistence type="predicted"/>
<dbReference type="InterPro" id="IPR002909">
    <property type="entry name" value="IPT_dom"/>
</dbReference>
<reference evidence="3 4" key="1">
    <citation type="submission" date="2023-05" db="EMBL/GenBank/DDBJ databases">
        <title>Streptantibioticus silvisoli sp. nov., acidotolerant actinomycetes 1 from pine litter.</title>
        <authorList>
            <person name="Swiecimska M."/>
            <person name="Golinska P."/>
            <person name="Sangal V."/>
            <person name="Wachnowicz B."/>
            <person name="Goodfellow M."/>
        </authorList>
    </citation>
    <scope>NUCLEOTIDE SEQUENCE [LARGE SCALE GENOMIC DNA]</scope>
    <source>
        <strain evidence="3 4">SL54</strain>
    </source>
</reference>
<keyword evidence="4" id="KW-1185">Reference proteome</keyword>
<dbReference type="SUPFAM" id="SSF81296">
    <property type="entry name" value="E set domains"/>
    <property type="match status" value="5"/>
</dbReference>
<feature type="domain" description="IPT/TIG" evidence="2">
    <location>
        <begin position="20"/>
        <end position="98"/>
    </location>
</feature>
<dbReference type="Pfam" id="PF01833">
    <property type="entry name" value="TIG"/>
    <property type="match status" value="5"/>
</dbReference>
<evidence type="ECO:0000256" key="1">
    <source>
        <dbReference type="ARBA" id="ARBA00022729"/>
    </source>
</evidence>
<protein>
    <submittedName>
        <fullName evidence="3">IPT/TIG domain-containing protein</fullName>
    </submittedName>
</protein>
<dbReference type="Gene3D" id="2.60.40.10">
    <property type="entry name" value="Immunoglobulins"/>
    <property type="match status" value="5"/>
</dbReference>
<evidence type="ECO:0000313" key="3">
    <source>
        <dbReference type="EMBL" id="MDI5966479.1"/>
    </source>
</evidence>
<dbReference type="Proteomes" id="UP001156398">
    <property type="component" value="Unassembled WGS sequence"/>
</dbReference>
<dbReference type="EMBL" id="JAAGKO020000053">
    <property type="protein sequence ID" value="MDI5966479.1"/>
    <property type="molecule type" value="Genomic_DNA"/>
</dbReference>
<accession>A0ABT6W6W2</accession>
<organism evidence="3 4">
    <name type="scientific">Streptantibioticus silvisoli</name>
    <dbReference type="NCBI Taxonomy" id="2705255"/>
    <lineage>
        <taxon>Bacteria</taxon>
        <taxon>Bacillati</taxon>
        <taxon>Actinomycetota</taxon>
        <taxon>Actinomycetes</taxon>
        <taxon>Kitasatosporales</taxon>
        <taxon>Streptomycetaceae</taxon>
        <taxon>Streptantibioticus</taxon>
    </lineage>
</organism>
<keyword evidence="1" id="KW-0732">Signal</keyword>
<dbReference type="SMART" id="SM00429">
    <property type="entry name" value="IPT"/>
    <property type="match status" value="5"/>
</dbReference>
<dbReference type="RefSeq" id="WP_271324297.1">
    <property type="nucleotide sequence ID" value="NZ_JAAGKO020000053.1"/>
</dbReference>
<dbReference type="InterPro" id="IPR052387">
    <property type="entry name" value="Fibrocystin"/>
</dbReference>
<dbReference type="InterPro" id="IPR013783">
    <property type="entry name" value="Ig-like_fold"/>
</dbReference>
<feature type="domain" description="IPT/TIG" evidence="2">
    <location>
        <begin position="350"/>
        <end position="430"/>
    </location>
</feature>
<gene>
    <name evidence="3" type="ORF">POF43_027775</name>
</gene>